<evidence type="ECO:0000259" key="1">
    <source>
        <dbReference type="PROSITE" id="PS50943"/>
    </source>
</evidence>
<reference evidence="2 3" key="1">
    <citation type="submission" date="2020-08" db="EMBL/GenBank/DDBJ databases">
        <title>Genome public.</title>
        <authorList>
            <person name="Liu C."/>
            <person name="Sun Q."/>
        </authorList>
    </citation>
    <scope>NUCLEOTIDE SEQUENCE [LARGE SCALE GENOMIC DNA]</scope>
    <source>
        <strain evidence="2 3">NSJ-71</strain>
    </source>
</reference>
<protein>
    <submittedName>
        <fullName evidence="2">Helix-turn-helix transcriptional regulator</fullName>
    </submittedName>
</protein>
<accession>A0ABR7HHN6</accession>
<dbReference type="CDD" id="cd00093">
    <property type="entry name" value="HTH_XRE"/>
    <property type="match status" value="1"/>
</dbReference>
<dbReference type="InterPro" id="IPR010982">
    <property type="entry name" value="Lambda_DNA-bd_dom_sf"/>
</dbReference>
<dbReference type="PROSITE" id="PS50943">
    <property type="entry name" value="HTH_CROC1"/>
    <property type="match status" value="1"/>
</dbReference>
<feature type="domain" description="HTH cro/C1-type" evidence="1">
    <location>
        <begin position="5"/>
        <end position="46"/>
    </location>
</feature>
<dbReference type="InterPro" id="IPR001387">
    <property type="entry name" value="Cro/C1-type_HTH"/>
</dbReference>
<dbReference type="SUPFAM" id="SSF47413">
    <property type="entry name" value="lambda repressor-like DNA-binding domains"/>
    <property type="match status" value="1"/>
</dbReference>
<evidence type="ECO:0000313" key="3">
    <source>
        <dbReference type="Proteomes" id="UP000636755"/>
    </source>
</evidence>
<dbReference type="EMBL" id="JACOPS010000001">
    <property type="protein sequence ID" value="MBC5727026.1"/>
    <property type="molecule type" value="Genomic_DNA"/>
</dbReference>
<keyword evidence="3" id="KW-1185">Reference proteome</keyword>
<name>A0ABR7HHN6_9FIRM</name>
<gene>
    <name evidence="2" type="ORF">H8R91_00510</name>
</gene>
<organism evidence="2 3">
    <name type="scientific">Ruminococcus intestinalis</name>
    <dbReference type="NCBI Taxonomy" id="2763066"/>
    <lineage>
        <taxon>Bacteria</taxon>
        <taxon>Bacillati</taxon>
        <taxon>Bacillota</taxon>
        <taxon>Clostridia</taxon>
        <taxon>Eubacteriales</taxon>
        <taxon>Oscillospiraceae</taxon>
        <taxon>Ruminococcus</taxon>
    </lineage>
</organism>
<dbReference type="Gene3D" id="1.10.260.40">
    <property type="entry name" value="lambda repressor-like DNA-binding domains"/>
    <property type="match status" value="1"/>
</dbReference>
<evidence type="ECO:0000313" key="2">
    <source>
        <dbReference type="EMBL" id="MBC5727026.1"/>
    </source>
</evidence>
<proteinExistence type="predicted"/>
<dbReference type="Proteomes" id="UP000636755">
    <property type="component" value="Unassembled WGS sequence"/>
</dbReference>
<comment type="caution">
    <text evidence="2">The sequence shown here is derived from an EMBL/GenBank/DDBJ whole genome shotgun (WGS) entry which is preliminary data.</text>
</comment>
<dbReference type="Pfam" id="PF01381">
    <property type="entry name" value="HTH_3"/>
    <property type="match status" value="1"/>
</dbReference>
<sequence length="66" mass="7397">MEKNALAKKTCFSNYHISNIENGYSVLGIETFAKICNALNITPDYLLLSTLKSNNIPQNIVNKLNH</sequence>